<dbReference type="EMBL" id="JARBHB010000001">
    <property type="protein sequence ID" value="KAJ8896202.1"/>
    <property type="molecule type" value="Genomic_DNA"/>
</dbReference>
<gene>
    <name evidence="3" type="ORF">PR048_001545</name>
</gene>
<sequence length="460" mass="51305">MLLDIISFWCHEDSCLIHPVGWALRVGHEISAPPEYLERCAAGKFPTEAAPKEFFRVPPNLHTSSSVDFKEGMMLETMDPLNPSSICVATVKKANLSFSEVRCYLPRRVEAMKVLKEGYLMIRVDSFEPYANRGDWFCFHKSSPLLFPAGYCDVNNIPLCPPLSHAHQEFCWETYLQETNASTAPLELFTRDFPAHGFVEGMHLEAAEVMEPGRICVATVTRVAGRMIKIHFDGWDDEFDQWLDYESPDMYPVGWCQLVGHRLEPARQPDEDKAAKLDGSSELGVPDDQVCLLATEPLIVQDGFPPGRIPVNISVTNNLAGRGLLYEPLQAGGLECWWPSQATGLHKLLAGEYCLHKQQAGVRAVLQAEERRESLCRLGRAREPLWLARPASLLEPGAGPSYILKKHLISNPSGCRGSEARPKAYEETRSALCRQTVECASSTYARKAGGTGPLAELRYE</sequence>
<comment type="caution">
    <text evidence="3">The sequence shown here is derived from an EMBL/GenBank/DDBJ whole genome shotgun (WGS) entry which is preliminary data.</text>
</comment>
<feature type="repeat" description="MBT" evidence="2">
    <location>
        <begin position="170"/>
        <end position="266"/>
    </location>
</feature>
<protein>
    <submittedName>
        <fullName evidence="3">Uncharacterized protein</fullName>
    </submittedName>
</protein>
<accession>A0ABQ9IHR0</accession>
<dbReference type="InterPro" id="IPR004092">
    <property type="entry name" value="Mbt"/>
</dbReference>
<organism evidence="3 4">
    <name type="scientific">Dryococelus australis</name>
    <dbReference type="NCBI Taxonomy" id="614101"/>
    <lineage>
        <taxon>Eukaryota</taxon>
        <taxon>Metazoa</taxon>
        <taxon>Ecdysozoa</taxon>
        <taxon>Arthropoda</taxon>
        <taxon>Hexapoda</taxon>
        <taxon>Insecta</taxon>
        <taxon>Pterygota</taxon>
        <taxon>Neoptera</taxon>
        <taxon>Polyneoptera</taxon>
        <taxon>Phasmatodea</taxon>
        <taxon>Verophasmatodea</taxon>
        <taxon>Anareolatae</taxon>
        <taxon>Phasmatidae</taxon>
        <taxon>Eurycanthinae</taxon>
        <taxon>Dryococelus</taxon>
    </lineage>
</organism>
<evidence type="ECO:0000256" key="1">
    <source>
        <dbReference type="ARBA" id="ARBA00022737"/>
    </source>
</evidence>
<keyword evidence="1" id="KW-0677">Repeat</keyword>
<feature type="repeat" description="MBT" evidence="2">
    <location>
        <begin position="31"/>
        <end position="162"/>
    </location>
</feature>
<dbReference type="PANTHER" id="PTHR12247:SF131">
    <property type="entry name" value="LD05287P"/>
    <property type="match status" value="1"/>
</dbReference>
<evidence type="ECO:0000313" key="3">
    <source>
        <dbReference type="EMBL" id="KAJ8896202.1"/>
    </source>
</evidence>
<proteinExistence type="predicted"/>
<keyword evidence="4" id="KW-1185">Reference proteome</keyword>
<name>A0ABQ9IHR0_9NEOP</name>
<reference evidence="3 4" key="1">
    <citation type="submission" date="2023-02" db="EMBL/GenBank/DDBJ databases">
        <title>LHISI_Scaffold_Assembly.</title>
        <authorList>
            <person name="Stuart O.P."/>
            <person name="Cleave R."/>
            <person name="Magrath M.J.L."/>
            <person name="Mikheyev A.S."/>
        </authorList>
    </citation>
    <scope>NUCLEOTIDE SEQUENCE [LARGE SCALE GENOMIC DNA]</scope>
    <source>
        <strain evidence="3">Daus_M_001</strain>
        <tissue evidence="3">Leg muscle</tissue>
    </source>
</reference>
<evidence type="ECO:0000313" key="4">
    <source>
        <dbReference type="Proteomes" id="UP001159363"/>
    </source>
</evidence>
<dbReference type="CDD" id="cd20100">
    <property type="entry name" value="MBT_dSfmbt-like_rpt4"/>
    <property type="match status" value="1"/>
</dbReference>
<dbReference type="Pfam" id="PF02820">
    <property type="entry name" value="MBT"/>
    <property type="match status" value="3"/>
</dbReference>
<dbReference type="PROSITE" id="PS51079">
    <property type="entry name" value="MBT"/>
    <property type="match status" value="2"/>
</dbReference>
<dbReference type="Gene3D" id="2.30.30.140">
    <property type="match status" value="3"/>
</dbReference>
<dbReference type="InterPro" id="IPR050548">
    <property type="entry name" value="PcG_chromatin_remod_factors"/>
</dbReference>
<evidence type="ECO:0000256" key="2">
    <source>
        <dbReference type="PROSITE-ProRule" id="PRU00459"/>
    </source>
</evidence>
<dbReference type="Proteomes" id="UP001159363">
    <property type="component" value="Chromosome 1"/>
</dbReference>
<dbReference type="PANTHER" id="PTHR12247">
    <property type="entry name" value="POLYCOMB GROUP PROTEIN"/>
    <property type="match status" value="1"/>
</dbReference>
<dbReference type="SUPFAM" id="SSF63748">
    <property type="entry name" value="Tudor/PWWP/MBT"/>
    <property type="match status" value="3"/>
</dbReference>
<dbReference type="SMART" id="SM00561">
    <property type="entry name" value="MBT"/>
    <property type="match status" value="2"/>
</dbReference>